<dbReference type="EMBL" id="JAPUUL010003750">
    <property type="protein sequence ID" value="KAJ8121699.1"/>
    <property type="molecule type" value="Genomic_DNA"/>
</dbReference>
<evidence type="ECO:0000313" key="1">
    <source>
        <dbReference type="EMBL" id="KAJ8121699.1"/>
    </source>
</evidence>
<name>A0ACC2J2L4_9PEZI</name>
<keyword evidence="2" id="KW-1185">Reference proteome</keyword>
<comment type="caution">
    <text evidence="1">The sequence shown here is derived from an EMBL/GenBank/DDBJ whole genome shotgun (WGS) entry which is preliminary data.</text>
</comment>
<protein>
    <submittedName>
        <fullName evidence="1">Uncharacterized protein</fullName>
    </submittedName>
</protein>
<reference evidence="1" key="1">
    <citation type="submission" date="2022-12" db="EMBL/GenBank/DDBJ databases">
        <title>Genome Sequence of Lasiodiplodia mahajangana.</title>
        <authorList>
            <person name="Buettner E."/>
        </authorList>
    </citation>
    <scope>NUCLEOTIDE SEQUENCE</scope>
    <source>
        <strain evidence="1">VT137</strain>
    </source>
</reference>
<dbReference type="Proteomes" id="UP001153332">
    <property type="component" value="Unassembled WGS sequence"/>
</dbReference>
<accession>A0ACC2J2L4</accession>
<organism evidence="1 2">
    <name type="scientific">Lasiodiplodia mahajangana</name>
    <dbReference type="NCBI Taxonomy" id="1108764"/>
    <lineage>
        <taxon>Eukaryota</taxon>
        <taxon>Fungi</taxon>
        <taxon>Dikarya</taxon>
        <taxon>Ascomycota</taxon>
        <taxon>Pezizomycotina</taxon>
        <taxon>Dothideomycetes</taxon>
        <taxon>Dothideomycetes incertae sedis</taxon>
        <taxon>Botryosphaeriales</taxon>
        <taxon>Botryosphaeriaceae</taxon>
        <taxon>Lasiodiplodia</taxon>
    </lineage>
</organism>
<gene>
    <name evidence="1" type="ORF">O1611_g10030</name>
</gene>
<proteinExistence type="predicted"/>
<sequence length="161" mass="17158">MSSNVLVTGAAGFIGGSVVAALLSGNAHFPAKNLFAAARGEEQVQSIQSLGIKALQLNLQDEQSVTEAVLQNEIDIVIHTASSIDTRLAIHLIKALGERRKATGKDTYHIHSSVTTGYSKEGGWPYGEVKDGDSVYKLEKELVNGRDYLKTSPLPSKPASP</sequence>
<evidence type="ECO:0000313" key="2">
    <source>
        <dbReference type="Proteomes" id="UP001153332"/>
    </source>
</evidence>